<sequence>MCLNAPTLRLIRSDRKRTFLIADKPAGRAEESTRSCTAQMTIENNQGRLGDAAPIKEED</sequence>
<dbReference type="EMBL" id="BAYX01000029">
    <property type="protein sequence ID" value="GAJ97027.1"/>
    <property type="molecule type" value="Genomic_DNA"/>
</dbReference>
<gene>
    <name evidence="1" type="ORF">RRH01S_29_00550</name>
</gene>
<evidence type="ECO:0000313" key="2">
    <source>
        <dbReference type="Proteomes" id="UP000026941"/>
    </source>
</evidence>
<accession>A0AA87QGX9</accession>
<evidence type="ECO:0000313" key="1">
    <source>
        <dbReference type="EMBL" id="GAJ97027.1"/>
    </source>
</evidence>
<organism evidence="1 2">
    <name type="scientific">Rhizobium rhizogenes NBRC 13257</name>
    <dbReference type="NCBI Taxonomy" id="1220581"/>
    <lineage>
        <taxon>Bacteria</taxon>
        <taxon>Pseudomonadati</taxon>
        <taxon>Pseudomonadota</taxon>
        <taxon>Alphaproteobacteria</taxon>
        <taxon>Hyphomicrobiales</taxon>
        <taxon>Rhizobiaceae</taxon>
        <taxon>Rhizobium/Agrobacterium group</taxon>
        <taxon>Rhizobium</taxon>
    </lineage>
</organism>
<dbReference type="Proteomes" id="UP000026941">
    <property type="component" value="Unassembled WGS sequence"/>
</dbReference>
<dbReference type="AlphaFoldDB" id="A0AA87QGX9"/>
<reference evidence="1 2" key="1">
    <citation type="submission" date="2014-05" db="EMBL/GenBank/DDBJ databases">
        <title>Whole genome shotgun sequence of Rhizobium rhizogenes NBRC 13257.</title>
        <authorList>
            <person name="Katano-Makiyama Y."/>
            <person name="Hosoyama A."/>
            <person name="Hashimoto M."/>
            <person name="Hosoyama Y."/>
            <person name="Noguchi M."/>
            <person name="Tsuchikane K."/>
            <person name="Kimura A."/>
            <person name="Ohji S."/>
            <person name="Ichikawa N."/>
            <person name="Yamazoe A."/>
            <person name="Fujita N."/>
        </authorList>
    </citation>
    <scope>NUCLEOTIDE SEQUENCE [LARGE SCALE GENOMIC DNA]</scope>
    <source>
        <strain evidence="1 2">NBRC 13257</strain>
    </source>
</reference>
<name>A0AA87QGX9_RHIRH</name>
<protein>
    <submittedName>
        <fullName evidence="1">Uncharacterized protein</fullName>
    </submittedName>
</protein>
<comment type="caution">
    <text evidence="1">The sequence shown here is derived from an EMBL/GenBank/DDBJ whole genome shotgun (WGS) entry which is preliminary data.</text>
</comment>
<proteinExistence type="predicted"/>